<feature type="compositionally biased region" description="Basic and acidic residues" evidence="1">
    <location>
        <begin position="12"/>
        <end position="23"/>
    </location>
</feature>
<evidence type="ECO:0000259" key="3">
    <source>
        <dbReference type="Pfam" id="PF20789"/>
    </source>
</evidence>
<evidence type="ECO:0000313" key="6">
    <source>
        <dbReference type="EMBL" id="CAB4824317.1"/>
    </source>
</evidence>
<evidence type="ECO:0000313" key="4">
    <source>
        <dbReference type="EMBL" id="CAB4365723.1"/>
    </source>
</evidence>
<name>A0A6J6TQH6_9ZZZZ</name>
<sequence length="279" mass="29946">MSSTSSAPRPNGTDDDRALFERRDNVFHPTKWTTGPWRPDAMHGGPPGALVGVLIDEAMEGDEHVARVNIDLERPVPLEPLTPQVTRRSVSRRVAKLEIQLCAADVVVARAAVLLLRGDPVDVHAEHTMLTVPGAAARVQFGEQAAHDAPLVYSRDSIEIRKVSGGFGDPLPTIAWVRHTARVITGEAPSGLVALLSVADFGSPFSQTASPSLGVALINTDVSVSLFRYPVGPWFLLNATRRISDEGIGLSVTELSDVHGSLGFLTQSQLVQAHARPVR</sequence>
<feature type="region of interest" description="Disordered" evidence="1">
    <location>
        <begin position="1"/>
        <end position="23"/>
    </location>
</feature>
<dbReference type="EMBL" id="CAFBIY010000093">
    <property type="protein sequence ID" value="CAB4851735.1"/>
    <property type="molecule type" value="Genomic_DNA"/>
</dbReference>
<evidence type="ECO:0000313" key="9">
    <source>
        <dbReference type="EMBL" id="CAB5012863.1"/>
    </source>
</evidence>
<evidence type="ECO:0000259" key="2">
    <source>
        <dbReference type="Pfam" id="PF13622"/>
    </source>
</evidence>
<feature type="domain" description="Acyl-CoA thioesterase-like N-terminal HotDog" evidence="2">
    <location>
        <begin position="34"/>
        <end position="114"/>
    </location>
</feature>
<dbReference type="EMBL" id="CAFBOL010000117">
    <property type="protein sequence ID" value="CAB5012863.1"/>
    <property type="molecule type" value="Genomic_DNA"/>
</dbReference>
<dbReference type="InterPro" id="IPR049450">
    <property type="entry name" value="ACOT8-like_C"/>
</dbReference>
<evidence type="ECO:0000256" key="1">
    <source>
        <dbReference type="SAM" id="MobiDB-lite"/>
    </source>
</evidence>
<dbReference type="InterPro" id="IPR049449">
    <property type="entry name" value="TesB_ACOT8-like_N"/>
</dbReference>
<organism evidence="5">
    <name type="scientific">freshwater metagenome</name>
    <dbReference type="NCBI Taxonomy" id="449393"/>
    <lineage>
        <taxon>unclassified sequences</taxon>
        <taxon>metagenomes</taxon>
        <taxon>ecological metagenomes</taxon>
    </lineage>
</organism>
<dbReference type="Gene3D" id="2.40.160.210">
    <property type="entry name" value="Acyl-CoA thioesterase, double hotdog domain"/>
    <property type="match status" value="1"/>
</dbReference>
<dbReference type="EMBL" id="CAFBMT010000038">
    <property type="protein sequence ID" value="CAB4958351.1"/>
    <property type="molecule type" value="Genomic_DNA"/>
</dbReference>
<dbReference type="Pfam" id="PF13622">
    <property type="entry name" value="4HBT_3"/>
    <property type="match status" value="1"/>
</dbReference>
<dbReference type="EMBL" id="CAFAAV010000119">
    <property type="protein sequence ID" value="CAB4824317.1"/>
    <property type="molecule type" value="Genomic_DNA"/>
</dbReference>
<protein>
    <submittedName>
        <fullName evidence="5">Unannotated protein</fullName>
    </submittedName>
</protein>
<dbReference type="EMBL" id="CAEZYF010000040">
    <property type="protein sequence ID" value="CAB4749721.1"/>
    <property type="molecule type" value="Genomic_DNA"/>
</dbReference>
<proteinExistence type="predicted"/>
<dbReference type="InterPro" id="IPR042171">
    <property type="entry name" value="Acyl-CoA_hotdog"/>
</dbReference>
<dbReference type="Pfam" id="PF20789">
    <property type="entry name" value="4HBT_3C"/>
    <property type="match status" value="1"/>
</dbReference>
<dbReference type="EMBL" id="CAESGF010000043">
    <property type="protein sequence ID" value="CAB4365723.1"/>
    <property type="molecule type" value="Genomic_DNA"/>
</dbReference>
<dbReference type="AlphaFoldDB" id="A0A6J6TQH6"/>
<reference evidence="5" key="1">
    <citation type="submission" date="2020-05" db="EMBL/GenBank/DDBJ databases">
        <authorList>
            <person name="Chiriac C."/>
            <person name="Salcher M."/>
            <person name="Ghai R."/>
            <person name="Kavagutti S V."/>
        </authorList>
    </citation>
    <scope>NUCLEOTIDE SEQUENCE</scope>
</reference>
<evidence type="ECO:0000313" key="5">
    <source>
        <dbReference type="EMBL" id="CAB4749721.1"/>
    </source>
</evidence>
<accession>A0A6J6TQH6</accession>
<gene>
    <name evidence="5" type="ORF">UFOPK2656_03468</name>
    <name evidence="6" type="ORF">UFOPK3099_01577</name>
    <name evidence="7" type="ORF">UFOPK3267_01687</name>
    <name evidence="8" type="ORF">UFOPK3651_03341</name>
    <name evidence="9" type="ORF">UFOPK3931_02912</name>
    <name evidence="4" type="ORF">UFOPK4189_03465</name>
</gene>
<evidence type="ECO:0000313" key="8">
    <source>
        <dbReference type="EMBL" id="CAB4958351.1"/>
    </source>
</evidence>
<feature type="domain" description="Acyl-CoA thioesterase-like C-terminal" evidence="3">
    <location>
        <begin position="157"/>
        <end position="268"/>
    </location>
</feature>
<evidence type="ECO:0000313" key="7">
    <source>
        <dbReference type="EMBL" id="CAB4851735.1"/>
    </source>
</evidence>